<dbReference type="EMBL" id="DS231714">
    <property type="protein sequence ID" value="KNB14171.1"/>
    <property type="molecule type" value="Genomic_DNA"/>
</dbReference>
<protein>
    <recommendedName>
        <fullName evidence="3">Pesticidal crystal protein N-terminal domain-containing protein</fullName>
    </recommendedName>
</protein>
<dbReference type="Gene3D" id="1.20.190.10">
    <property type="entry name" value="Pesticidal crystal protein, N-terminal domain"/>
    <property type="match status" value="1"/>
</dbReference>
<organism evidence="1 2">
    <name type="scientific">Fusarium oxysporum f. sp. lycopersici (strain 4287 / CBS 123668 / FGSC 9935 / NRRL 34936)</name>
    <name type="common">Fusarium vascular wilt of tomato</name>
    <dbReference type="NCBI Taxonomy" id="426428"/>
    <lineage>
        <taxon>Eukaryota</taxon>
        <taxon>Fungi</taxon>
        <taxon>Dikarya</taxon>
        <taxon>Ascomycota</taxon>
        <taxon>Pezizomycotina</taxon>
        <taxon>Sordariomycetes</taxon>
        <taxon>Hypocreomycetidae</taxon>
        <taxon>Hypocreales</taxon>
        <taxon>Nectriaceae</taxon>
        <taxon>Fusarium</taxon>
        <taxon>Fusarium oxysporum species complex</taxon>
    </lineage>
</organism>
<dbReference type="Gene3D" id="2.100.10.30">
    <property type="entry name" value="Jacalin-like lectin domain"/>
    <property type="match status" value="1"/>
</dbReference>
<dbReference type="SUPFAM" id="SSF56849">
    <property type="entry name" value="delta-Endotoxin (insectocide), N-terminal domain"/>
    <property type="match status" value="1"/>
</dbReference>
<reference evidence="1" key="2">
    <citation type="journal article" date="2010" name="Nature">
        <title>Comparative genomics reveals mobile pathogenicity chromosomes in Fusarium.</title>
        <authorList>
            <person name="Ma L.J."/>
            <person name="van der Does H.C."/>
            <person name="Borkovich K.A."/>
            <person name="Coleman J.J."/>
            <person name="Daboussi M.J."/>
            <person name="Di Pietro A."/>
            <person name="Dufresne M."/>
            <person name="Freitag M."/>
            <person name="Grabherr M."/>
            <person name="Henrissat B."/>
            <person name="Houterman P.M."/>
            <person name="Kang S."/>
            <person name="Shim W.B."/>
            <person name="Woloshuk C."/>
            <person name="Xie X."/>
            <person name="Xu J.R."/>
            <person name="Antoniw J."/>
            <person name="Baker S.E."/>
            <person name="Bluhm B.H."/>
            <person name="Breakspear A."/>
            <person name="Brown D.W."/>
            <person name="Butchko R.A."/>
            <person name="Chapman S."/>
            <person name="Coulson R."/>
            <person name="Coutinho P.M."/>
            <person name="Danchin E.G."/>
            <person name="Diener A."/>
            <person name="Gale L.R."/>
            <person name="Gardiner D.M."/>
            <person name="Goff S."/>
            <person name="Hammond-Kosack K.E."/>
            <person name="Hilburn K."/>
            <person name="Hua-Van A."/>
            <person name="Jonkers W."/>
            <person name="Kazan K."/>
            <person name="Kodira C.D."/>
            <person name="Koehrsen M."/>
            <person name="Kumar L."/>
            <person name="Lee Y.H."/>
            <person name="Li L."/>
            <person name="Manners J.M."/>
            <person name="Miranda-Saavedra D."/>
            <person name="Mukherjee M."/>
            <person name="Park G."/>
            <person name="Park J."/>
            <person name="Park S.Y."/>
            <person name="Proctor R.H."/>
            <person name="Regev A."/>
            <person name="Ruiz-Roldan M.C."/>
            <person name="Sain D."/>
            <person name="Sakthikumar S."/>
            <person name="Sykes S."/>
            <person name="Schwartz D.C."/>
            <person name="Turgeon B.G."/>
            <person name="Wapinski I."/>
            <person name="Yoder O."/>
            <person name="Young S."/>
            <person name="Zeng Q."/>
            <person name="Zhou S."/>
            <person name="Galagan J."/>
            <person name="Cuomo C.A."/>
            <person name="Kistler H.C."/>
            <person name="Rep M."/>
        </authorList>
    </citation>
    <scope>NUCLEOTIDE SEQUENCE [LARGE SCALE GENOMIC DNA]</scope>
    <source>
        <strain evidence="1">4287</strain>
    </source>
</reference>
<evidence type="ECO:0000313" key="1">
    <source>
        <dbReference type="EMBL" id="KNB14171.1"/>
    </source>
</evidence>
<dbReference type="OrthoDB" id="5421713at2759"/>
<accession>A0A0J9VTV5</accession>
<evidence type="ECO:0008006" key="3">
    <source>
        <dbReference type="Google" id="ProtNLM"/>
    </source>
</evidence>
<dbReference type="Proteomes" id="UP000009097">
    <property type="component" value="Unassembled WGS sequence"/>
</dbReference>
<evidence type="ECO:0000313" key="2">
    <source>
        <dbReference type="Proteomes" id="UP000009097"/>
    </source>
</evidence>
<reference evidence="1" key="1">
    <citation type="submission" date="2007-04" db="EMBL/GenBank/DDBJ databases">
        <authorList>
            <consortium name="The Broad Institute Genome Sequencing Platform"/>
            <person name="Birren B."/>
            <person name="Lander E."/>
            <person name="Galagan J."/>
            <person name="Nusbaum C."/>
            <person name="Devon K."/>
            <person name="Ma L.-J."/>
            <person name="Jaffe D."/>
            <person name="Butler J."/>
            <person name="Alvarez P."/>
            <person name="Gnerre S."/>
            <person name="Grabherr M."/>
            <person name="Kleber M."/>
            <person name="Mauceli E."/>
            <person name="Brockman W."/>
            <person name="MacCallum I.A."/>
            <person name="Young S."/>
            <person name="LaButti K."/>
            <person name="DeCaprio D."/>
            <person name="Crawford M."/>
            <person name="Koehrsen M."/>
            <person name="Engels R."/>
            <person name="Montgomery P."/>
            <person name="Pearson M."/>
            <person name="Howarth C."/>
            <person name="Larson L."/>
            <person name="White J."/>
            <person name="O'Leary S."/>
            <person name="Kodira C."/>
            <person name="Zeng Q."/>
            <person name="Yandava C."/>
            <person name="Alvarado L."/>
            <person name="Kistler C."/>
            <person name="Shim W.-B."/>
            <person name="Kang S."/>
            <person name="Woloshuk C."/>
        </authorList>
    </citation>
    <scope>NUCLEOTIDE SEQUENCE</scope>
    <source>
        <strain evidence="1">4287</strain>
    </source>
</reference>
<dbReference type="VEuPathDB" id="FungiDB:FOXG_13090"/>
<dbReference type="RefSeq" id="XP_018252216.1">
    <property type="nucleotide sequence ID" value="XM_018393034.1"/>
</dbReference>
<dbReference type="GeneID" id="28954373"/>
<dbReference type="AlphaFoldDB" id="A0A0J9VTV5"/>
<name>A0A0J9VTV5_FUSO4</name>
<dbReference type="InterPro" id="IPR036404">
    <property type="entry name" value="Jacalin-like_lectin_dom_sf"/>
</dbReference>
<dbReference type="GO" id="GO:0090729">
    <property type="term" value="F:toxin activity"/>
    <property type="evidence" value="ECO:0007669"/>
    <property type="project" value="InterPro"/>
</dbReference>
<gene>
    <name evidence="1" type="ORF">FOXG_13090</name>
</gene>
<dbReference type="KEGG" id="fox:FOXG_13090"/>
<dbReference type="InterPro" id="IPR036716">
    <property type="entry name" value="Pest_crys_N_sf"/>
</dbReference>
<sequence length="512" mass="57864">MSKPEDLVDAVTAVVGDLFTRLTGIHAATFPDQSIGGNSLQYNNIFNDTFNGKNVNKALKFTTGAGIKFVPVAGGLLSGLLSALWPDPENKGLVWEDIEDKVKVVATDLINKNNTIYMRKMTEGLHKVMRDYLDQEPGSVEKGQYFTSLVTALSHDQPFYFDDKTPCDNLAYFVSVGTRQLTVLREQHLFYSQIYGHEDHQAAKHKKDLEDAAKKYLTARNQIVAECLKYHKDQIKEEWHEKDAGYFNANAVSLKNPLRKVDELFKWDDMSPLGKYKFQCRRKQFQTWVDTGYKAQVEALLSPSFSWPLYFPTPHADLRSENSAHVDEGQITDTTVRRLMMDYPGWMGDGANLSIGYNVCYFDHEDLFRKQGPITTVILHAGDRLDGIELWYGDQKADIRGAKSGYQQKTLELKTGEMITGLWANGGSDVLTAMKLSTTSQDGQARGTISVARDGIEPSTWNYSFDGHKGGLKNDETKRLLWFCGWSIGNGEPYIYRLLLVFGHYQPWGPLQ</sequence>
<dbReference type="SUPFAM" id="SSF51101">
    <property type="entry name" value="Mannose-binding lectins"/>
    <property type="match status" value="1"/>
</dbReference>
<proteinExistence type="predicted"/>